<keyword evidence="3" id="KW-1185">Reference proteome</keyword>
<protein>
    <submittedName>
        <fullName evidence="2">Uncharacterized protein</fullName>
    </submittedName>
</protein>
<dbReference type="AlphaFoldDB" id="A0A256G734"/>
<evidence type="ECO:0000313" key="2">
    <source>
        <dbReference type="EMBL" id="OYR22471.1"/>
    </source>
</evidence>
<sequence length="71" mass="8116">MRYMFGFHMESYAVTVEYPNETLFKPLIKHPATVKSRTDRTAKAIVDEEKSAASAKTERLRAARIARDSLL</sequence>
<organism evidence="2 3">
    <name type="scientific">Brucella pseudogrignonensis</name>
    <dbReference type="NCBI Taxonomy" id="419475"/>
    <lineage>
        <taxon>Bacteria</taxon>
        <taxon>Pseudomonadati</taxon>
        <taxon>Pseudomonadota</taxon>
        <taxon>Alphaproteobacteria</taxon>
        <taxon>Hyphomicrobiales</taxon>
        <taxon>Brucellaceae</taxon>
        <taxon>Brucella/Ochrobactrum group</taxon>
        <taxon>Brucella</taxon>
    </lineage>
</organism>
<dbReference type="EMBL" id="PKQI01000004">
    <property type="protein sequence ID" value="NNV23094.1"/>
    <property type="molecule type" value="Genomic_DNA"/>
</dbReference>
<gene>
    <name evidence="2" type="ORF">CEV34_4303</name>
    <name evidence="1" type="ORF">EHE22_22065</name>
</gene>
<dbReference type="EMBL" id="NNRM01000044">
    <property type="protein sequence ID" value="OYR22471.1"/>
    <property type="molecule type" value="Genomic_DNA"/>
</dbReference>
<dbReference type="Proteomes" id="UP000216188">
    <property type="component" value="Unassembled WGS sequence"/>
</dbReference>
<reference evidence="2 3" key="1">
    <citation type="submission" date="2017-07" db="EMBL/GenBank/DDBJ databases">
        <title>Phylogenetic study on the rhizospheric bacterium Ochrobactrum sp. A44.</title>
        <authorList>
            <person name="Krzyzanowska D.M."/>
            <person name="Ossowicki A."/>
            <person name="Rajewska M."/>
            <person name="Maciag T."/>
            <person name="Kaczynski Z."/>
            <person name="Czerwicka M."/>
            <person name="Jafra S."/>
        </authorList>
    </citation>
    <scope>NUCLEOTIDE SEQUENCE [LARGE SCALE GENOMIC DNA]</scope>
    <source>
        <strain evidence="2 3">CCUG 30717</strain>
    </source>
</reference>
<dbReference type="Proteomes" id="UP000526233">
    <property type="component" value="Unassembled WGS sequence"/>
</dbReference>
<accession>A0A256G734</accession>
<proteinExistence type="predicted"/>
<reference evidence="1 4" key="2">
    <citation type="submission" date="2018-11" db="EMBL/GenBank/DDBJ databases">
        <title>Genome sequencing and analysis.</title>
        <authorList>
            <person name="Huang Y.-T."/>
        </authorList>
    </citation>
    <scope>NUCLEOTIDE SEQUENCE [LARGE SCALE GENOMIC DNA]</scope>
    <source>
        <strain evidence="1 4">SHIN</strain>
    </source>
</reference>
<evidence type="ECO:0000313" key="3">
    <source>
        <dbReference type="Proteomes" id="UP000216188"/>
    </source>
</evidence>
<evidence type="ECO:0000313" key="4">
    <source>
        <dbReference type="Proteomes" id="UP000526233"/>
    </source>
</evidence>
<name>A0A256G734_9HYPH</name>
<evidence type="ECO:0000313" key="1">
    <source>
        <dbReference type="EMBL" id="NNV23094.1"/>
    </source>
</evidence>
<comment type="caution">
    <text evidence="2">The sequence shown here is derived from an EMBL/GenBank/DDBJ whole genome shotgun (WGS) entry which is preliminary data.</text>
</comment>